<evidence type="ECO:0000313" key="3">
    <source>
        <dbReference type="EMBL" id="NYH82277.1"/>
    </source>
</evidence>
<evidence type="ECO:0000313" key="4">
    <source>
        <dbReference type="EMBL" id="SFG38170.1"/>
    </source>
</evidence>
<evidence type="ECO:0000313" key="5">
    <source>
        <dbReference type="Proteomes" id="UP000199052"/>
    </source>
</evidence>
<dbReference type="AlphaFoldDB" id="A0A1I2RCK8"/>
<feature type="domain" description="Calcineurin-like phosphoesterase" evidence="1">
    <location>
        <begin position="72"/>
        <end position="247"/>
    </location>
</feature>
<dbReference type="EMBL" id="JACBZA010000001">
    <property type="protein sequence ID" value="NYH82277.1"/>
    <property type="molecule type" value="Genomic_DNA"/>
</dbReference>
<protein>
    <submittedName>
        <fullName evidence="4">3',5'-cyclic AMP phosphodiesterase CpdA</fullName>
    </submittedName>
    <submittedName>
        <fullName evidence="3">Outer membrane protein assembly factor BamB</fullName>
    </submittedName>
</protein>
<dbReference type="Gene3D" id="2.130.10.10">
    <property type="entry name" value="YVTN repeat-like/Quinoprotein amine dehydrogenase"/>
    <property type="match status" value="1"/>
</dbReference>
<dbReference type="InterPro" id="IPR015943">
    <property type="entry name" value="WD40/YVTN_repeat-like_dom_sf"/>
</dbReference>
<feature type="domain" description="Pyrrolo-quinoline quinone repeat" evidence="2">
    <location>
        <begin position="520"/>
        <end position="638"/>
    </location>
</feature>
<dbReference type="SUPFAM" id="SSF50998">
    <property type="entry name" value="Quinoprotein alcohol dehydrogenase-like"/>
    <property type="match status" value="1"/>
</dbReference>
<gene>
    <name evidence="3" type="ORF">FHR37_001128</name>
    <name evidence="4" type="ORF">SAMN05421678_105319</name>
</gene>
<dbReference type="SMART" id="SM00564">
    <property type="entry name" value="PQQ"/>
    <property type="match status" value="6"/>
</dbReference>
<dbReference type="Proteomes" id="UP000199052">
    <property type="component" value="Unassembled WGS sequence"/>
</dbReference>
<keyword evidence="6" id="KW-1185">Reference proteome</keyword>
<dbReference type="InterPro" id="IPR029052">
    <property type="entry name" value="Metallo-depent_PP-like"/>
</dbReference>
<organism evidence="4 5">
    <name type="scientific">Actinopolymorpha cephalotaxi</name>
    <dbReference type="NCBI Taxonomy" id="504797"/>
    <lineage>
        <taxon>Bacteria</taxon>
        <taxon>Bacillati</taxon>
        <taxon>Actinomycetota</taxon>
        <taxon>Actinomycetes</taxon>
        <taxon>Propionibacteriales</taxon>
        <taxon>Actinopolymorphaceae</taxon>
        <taxon>Actinopolymorpha</taxon>
    </lineage>
</organism>
<dbReference type="GO" id="GO:0016787">
    <property type="term" value="F:hydrolase activity"/>
    <property type="evidence" value="ECO:0007669"/>
    <property type="project" value="InterPro"/>
</dbReference>
<dbReference type="EMBL" id="FOOI01000005">
    <property type="protein sequence ID" value="SFG38170.1"/>
    <property type="molecule type" value="Genomic_DNA"/>
</dbReference>
<dbReference type="Gene3D" id="3.60.21.10">
    <property type="match status" value="1"/>
</dbReference>
<dbReference type="InterPro" id="IPR006311">
    <property type="entry name" value="TAT_signal"/>
</dbReference>
<dbReference type="Proteomes" id="UP000533017">
    <property type="component" value="Unassembled WGS sequence"/>
</dbReference>
<dbReference type="InterPro" id="IPR002372">
    <property type="entry name" value="PQQ_rpt_dom"/>
</dbReference>
<accession>A0A1I2RCK8</accession>
<dbReference type="PROSITE" id="PS51318">
    <property type="entry name" value="TAT"/>
    <property type="match status" value="1"/>
</dbReference>
<reference evidence="3 6" key="2">
    <citation type="submission" date="2020-07" db="EMBL/GenBank/DDBJ databases">
        <title>Sequencing the genomes of 1000 actinobacteria strains.</title>
        <authorList>
            <person name="Klenk H.-P."/>
        </authorList>
    </citation>
    <scope>NUCLEOTIDE SEQUENCE [LARGE SCALE GENOMIC DNA]</scope>
    <source>
        <strain evidence="3 6">DSM 45117</strain>
    </source>
</reference>
<dbReference type="RefSeq" id="WP_175542477.1">
    <property type="nucleotide sequence ID" value="NZ_FOOI01000005.1"/>
</dbReference>
<proteinExistence type="predicted"/>
<dbReference type="InterPro" id="IPR004843">
    <property type="entry name" value="Calcineurin-like_PHP"/>
</dbReference>
<dbReference type="PANTHER" id="PTHR34512">
    <property type="entry name" value="CELL SURFACE PROTEIN"/>
    <property type="match status" value="1"/>
</dbReference>
<dbReference type="InterPro" id="IPR018391">
    <property type="entry name" value="PQQ_b-propeller_rpt"/>
</dbReference>
<dbReference type="STRING" id="504797.SAMN05421678_105319"/>
<name>A0A1I2RCK8_9ACTN</name>
<evidence type="ECO:0000259" key="2">
    <source>
        <dbReference type="Pfam" id="PF13360"/>
    </source>
</evidence>
<dbReference type="SUPFAM" id="SSF56300">
    <property type="entry name" value="Metallo-dependent phosphatases"/>
    <property type="match status" value="1"/>
</dbReference>
<sequence length="752" mass="78782">MSPRPDPVVPSSPLGRRRFLTLAGAFGGAAAAWGGMGAAGTAWAAPRAGVTGPAASAAGVAGAAAGSGAPLSFAVLTDTHANVGATAGLDTLRRTFASVQAADPTFVLNCGDITDYGADDEFEAYLSTIPAGLRDRLHHVPGNHEVRWDLHAKELYHRLFGPAPYSFDVGGLHVVGLDPTQLLQEPGHFGRDGLRWLADDLAAAGPSVLFLHFPMGAEHYYVNDQDAFFETVADLPVRAIFAGHIHREQVVRTNGLTQVSANAVKNGAFYYWVDRVSDAGHSVLRVSAVAVAADGTETRRDLTTIPLEEDRTTRQLRPVRIDVGAPSGGRVRVDVQVPSTGSTGTQAQVYPQQIFGGGSAGTWADLTRTSRGWSGSVEVAALAAGAHRLQVRVLGAGGARWDATRPFTVPASGGAPRDRWQARLPGSIQGALAEHDGLVVAATTSGAVEAFRPTRAGREVAWRTTLGPVHRGPAFTADGTTVLVPSADHHLYALDAADGHERWVFGVPDPVLSSPLVTSVGGDATAVFTAGTTLYAVHAETGEQRWKADLHGFFAGRAACDGDRVYVGGGDGRAYAFDAATGAQAWSYDATTRQDSYGRLLYGPWDDTVELLPGGGVLVSTVSSAAALDRASGERRWSVAGSYVYSPSPVTDRGVVLIDEWGRVQLVDPATGVATWKAEIGARALNSGPVVVGDLMWNVAVTGLLACVDLTDGTVRHRRQLGPANTFSTPVLVDGLLVTGDQDGTLRGIELP</sequence>
<feature type="domain" description="Pyrrolo-quinoline quinone repeat" evidence="2">
    <location>
        <begin position="447"/>
        <end position="518"/>
    </location>
</feature>
<dbReference type="Pfam" id="PF00149">
    <property type="entry name" value="Metallophos"/>
    <property type="match status" value="1"/>
</dbReference>
<dbReference type="InterPro" id="IPR011047">
    <property type="entry name" value="Quinoprotein_ADH-like_sf"/>
</dbReference>
<dbReference type="PANTHER" id="PTHR34512:SF30">
    <property type="entry name" value="OUTER MEMBRANE PROTEIN ASSEMBLY FACTOR BAMB"/>
    <property type="match status" value="1"/>
</dbReference>
<evidence type="ECO:0000313" key="6">
    <source>
        <dbReference type="Proteomes" id="UP000533017"/>
    </source>
</evidence>
<evidence type="ECO:0000259" key="1">
    <source>
        <dbReference type="Pfam" id="PF00149"/>
    </source>
</evidence>
<reference evidence="4 5" key="1">
    <citation type="submission" date="2016-10" db="EMBL/GenBank/DDBJ databases">
        <authorList>
            <person name="de Groot N.N."/>
        </authorList>
    </citation>
    <scope>NUCLEOTIDE SEQUENCE [LARGE SCALE GENOMIC DNA]</scope>
    <source>
        <strain evidence="4 5">CPCC 202808</strain>
    </source>
</reference>
<dbReference type="Pfam" id="PF13360">
    <property type="entry name" value="PQQ_2"/>
    <property type="match status" value="2"/>
</dbReference>